<dbReference type="STRING" id="658196.A0A397SI98"/>
<evidence type="ECO:0000313" key="2">
    <source>
        <dbReference type="Proteomes" id="UP000265703"/>
    </source>
</evidence>
<dbReference type="Proteomes" id="UP000265703">
    <property type="component" value="Unassembled WGS sequence"/>
</dbReference>
<evidence type="ECO:0000313" key="1">
    <source>
        <dbReference type="EMBL" id="RIA85332.1"/>
    </source>
</evidence>
<sequence length="137" mass="16206">MAYKKAKGGLICNQIFMKQMRKRIASREKNIKIPNSNECFSYIIMNDAPHYKEDSSKSTRKGDYIEYSEIAKEFNMEIDIGHYLEQTVGICTRFINKDNRYQLLPSDKIMQIKDSDKKKRRLMIISRERQKTGLKNI</sequence>
<dbReference type="EMBL" id="QKYT01000433">
    <property type="protein sequence ID" value="RIA85332.1"/>
    <property type="molecule type" value="Genomic_DNA"/>
</dbReference>
<comment type="caution">
    <text evidence="1">The sequence shown here is derived from an EMBL/GenBank/DDBJ whole genome shotgun (WGS) entry which is preliminary data.</text>
</comment>
<proteinExistence type="predicted"/>
<accession>A0A397SI98</accession>
<name>A0A397SI98_9GLOM</name>
<dbReference type="AlphaFoldDB" id="A0A397SI98"/>
<reference evidence="1 2" key="1">
    <citation type="submission" date="2018-06" db="EMBL/GenBank/DDBJ databases">
        <title>Comparative genomics reveals the genomic features of Rhizophagus irregularis, R. cerebriforme, R. diaphanum and Gigaspora rosea, and their symbiotic lifestyle signature.</title>
        <authorList>
            <person name="Morin E."/>
            <person name="San Clemente H."/>
            <person name="Chen E.C.H."/>
            <person name="De La Providencia I."/>
            <person name="Hainaut M."/>
            <person name="Kuo A."/>
            <person name="Kohler A."/>
            <person name="Murat C."/>
            <person name="Tang N."/>
            <person name="Roy S."/>
            <person name="Loubradou J."/>
            <person name="Henrissat B."/>
            <person name="Grigoriev I.V."/>
            <person name="Corradi N."/>
            <person name="Roux C."/>
            <person name="Martin F.M."/>
        </authorList>
    </citation>
    <scope>NUCLEOTIDE SEQUENCE [LARGE SCALE GENOMIC DNA]</scope>
    <source>
        <strain evidence="1 2">DAOM 227022</strain>
    </source>
</reference>
<keyword evidence="2" id="KW-1185">Reference proteome</keyword>
<gene>
    <name evidence="1" type="ORF">C1645_741670</name>
</gene>
<protein>
    <submittedName>
        <fullName evidence="1">Uncharacterized protein</fullName>
    </submittedName>
</protein>
<organism evidence="1 2">
    <name type="scientific">Glomus cerebriforme</name>
    <dbReference type="NCBI Taxonomy" id="658196"/>
    <lineage>
        <taxon>Eukaryota</taxon>
        <taxon>Fungi</taxon>
        <taxon>Fungi incertae sedis</taxon>
        <taxon>Mucoromycota</taxon>
        <taxon>Glomeromycotina</taxon>
        <taxon>Glomeromycetes</taxon>
        <taxon>Glomerales</taxon>
        <taxon>Glomeraceae</taxon>
        <taxon>Glomus</taxon>
    </lineage>
</organism>